<organism evidence="1 2">
    <name type="scientific">Mesomycoplasma lagogenitalium</name>
    <dbReference type="NCBI Taxonomy" id="171286"/>
    <lineage>
        <taxon>Bacteria</taxon>
        <taxon>Bacillati</taxon>
        <taxon>Mycoplasmatota</taxon>
        <taxon>Mycoplasmoidales</taxon>
        <taxon>Metamycoplasmataceae</taxon>
        <taxon>Mesomycoplasma</taxon>
    </lineage>
</organism>
<name>A0ABY8LSP6_9BACT</name>
<dbReference type="RefSeq" id="WP_280101580.1">
    <property type="nucleotide sequence ID" value="NZ_CP122979.1"/>
</dbReference>
<protein>
    <submittedName>
        <fullName evidence="1">Uncharacterized protein</fullName>
    </submittedName>
</protein>
<keyword evidence="2" id="KW-1185">Reference proteome</keyword>
<proteinExistence type="predicted"/>
<evidence type="ECO:0000313" key="2">
    <source>
        <dbReference type="Proteomes" id="UP001179842"/>
    </source>
</evidence>
<dbReference type="NCBIfam" id="NF046010">
    <property type="entry name" value="MAG6790_fam"/>
    <property type="match status" value="1"/>
</dbReference>
<dbReference type="EMBL" id="CP122979">
    <property type="protein sequence ID" value="WGI36279.1"/>
    <property type="molecule type" value="Genomic_DNA"/>
</dbReference>
<sequence length="77" mass="9000">MKEGKNMYQYKAVLKSNKKVIAQGHSLEDIEKDIKHFIRQQKKGIHTESNVPIEIYHIYRDKTSGSETSKEKLVKII</sequence>
<accession>A0ABY8LSP6</accession>
<dbReference type="Proteomes" id="UP001179842">
    <property type="component" value="Chromosome"/>
</dbReference>
<gene>
    <name evidence="1" type="ORF">QEG99_02250</name>
</gene>
<evidence type="ECO:0000313" key="1">
    <source>
        <dbReference type="EMBL" id="WGI36279.1"/>
    </source>
</evidence>
<reference evidence="1" key="1">
    <citation type="submission" date="2023-04" db="EMBL/GenBank/DDBJ databases">
        <title>Completed genome of Mycoplasma lagogenitalium type strain 12MS.</title>
        <authorList>
            <person name="Spergser J."/>
        </authorList>
    </citation>
    <scope>NUCLEOTIDE SEQUENCE</scope>
    <source>
        <strain evidence="1">12MS</strain>
    </source>
</reference>